<protein>
    <recommendedName>
        <fullName evidence="6">Fe2OG dioxygenase domain-containing protein</fullName>
    </recommendedName>
</protein>
<dbReference type="InterPro" id="IPR044862">
    <property type="entry name" value="Pro_4_hyd_alph_FE2OG_OXY"/>
</dbReference>
<dbReference type="InterPro" id="IPR006620">
    <property type="entry name" value="Pro_4_hyd_alph"/>
</dbReference>
<reference evidence="7 8" key="1">
    <citation type="journal article" date="2024" name="Science">
        <title>Giant polyketide synthase enzymes in the biosynthesis of giant marine polyether toxins.</title>
        <authorList>
            <person name="Fallon T.R."/>
            <person name="Shende V.V."/>
            <person name="Wierzbicki I.H."/>
            <person name="Pendleton A.L."/>
            <person name="Watervoot N.F."/>
            <person name="Auber R.P."/>
            <person name="Gonzalez D.J."/>
            <person name="Wisecaver J.H."/>
            <person name="Moore B.S."/>
        </authorList>
    </citation>
    <scope>NUCLEOTIDE SEQUENCE [LARGE SCALE GENOMIC DNA]</scope>
    <source>
        <strain evidence="7 8">12B1</strain>
    </source>
</reference>
<dbReference type="GO" id="GO:0005783">
    <property type="term" value="C:endoplasmic reticulum"/>
    <property type="evidence" value="ECO:0007669"/>
    <property type="project" value="TreeGrafter"/>
</dbReference>
<keyword evidence="2" id="KW-0479">Metal-binding</keyword>
<evidence type="ECO:0000259" key="6">
    <source>
        <dbReference type="PROSITE" id="PS51471"/>
    </source>
</evidence>
<evidence type="ECO:0000256" key="5">
    <source>
        <dbReference type="ARBA" id="ARBA00023004"/>
    </source>
</evidence>
<name>A0AB34K3C5_PRYPA</name>
<evidence type="ECO:0000256" key="3">
    <source>
        <dbReference type="ARBA" id="ARBA00022964"/>
    </source>
</evidence>
<keyword evidence="5" id="KW-0408">Iron</keyword>
<evidence type="ECO:0000256" key="4">
    <source>
        <dbReference type="ARBA" id="ARBA00023002"/>
    </source>
</evidence>
<dbReference type="GO" id="GO:0031418">
    <property type="term" value="F:L-ascorbic acid binding"/>
    <property type="evidence" value="ECO:0007669"/>
    <property type="project" value="InterPro"/>
</dbReference>
<dbReference type="PROSITE" id="PS51471">
    <property type="entry name" value="FE2OG_OXY"/>
    <property type="match status" value="1"/>
</dbReference>
<proteinExistence type="predicted"/>
<dbReference type="Proteomes" id="UP001515480">
    <property type="component" value="Unassembled WGS sequence"/>
</dbReference>
<dbReference type="PANTHER" id="PTHR10869:SF226">
    <property type="entry name" value="PROLYL 4-HYDROXYLASE ALPHA SUBUNIT DOMAIN-CONTAINING PROTEIN"/>
    <property type="match status" value="1"/>
</dbReference>
<dbReference type="GO" id="GO:0004656">
    <property type="term" value="F:procollagen-proline 4-dioxygenase activity"/>
    <property type="evidence" value="ECO:0007669"/>
    <property type="project" value="TreeGrafter"/>
</dbReference>
<dbReference type="PANTHER" id="PTHR10869">
    <property type="entry name" value="PROLYL 4-HYDROXYLASE ALPHA SUBUNIT"/>
    <property type="match status" value="1"/>
</dbReference>
<comment type="caution">
    <text evidence="7">The sequence shown here is derived from an EMBL/GenBank/DDBJ whole genome shotgun (WGS) entry which is preliminary data.</text>
</comment>
<gene>
    <name evidence="7" type="ORF">AB1Y20_009028</name>
</gene>
<dbReference type="InterPro" id="IPR045054">
    <property type="entry name" value="P4HA-like"/>
</dbReference>
<evidence type="ECO:0000256" key="1">
    <source>
        <dbReference type="ARBA" id="ARBA00001961"/>
    </source>
</evidence>
<dbReference type="Pfam" id="PF13640">
    <property type="entry name" value="2OG-FeII_Oxy_3"/>
    <property type="match status" value="1"/>
</dbReference>
<dbReference type="InterPro" id="IPR005123">
    <property type="entry name" value="Oxoglu/Fe-dep_dioxygenase_dom"/>
</dbReference>
<keyword evidence="4" id="KW-0560">Oxidoreductase</keyword>
<evidence type="ECO:0000313" key="8">
    <source>
        <dbReference type="Proteomes" id="UP001515480"/>
    </source>
</evidence>
<accession>A0AB34K3C5</accession>
<dbReference type="EMBL" id="JBGBPQ010000002">
    <property type="protein sequence ID" value="KAL1527642.1"/>
    <property type="molecule type" value="Genomic_DNA"/>
</dbReference>
<organism evidence="7 8">
    <name type="scientific">Prymnesium parvum</name>
    <name type="common">Toxic golden alga</name>
    <dbReference type="NCBI Taxonomy" id="97485"/>
    <lineage>
        <taxon>Eukaryota</taxon>
        <taxon>Haptista</taxon>
        <taxon>Haptophyta</taxon>
        <taxon>Prymnesiophyceae</taxon>
        <taxon>Prymnesiales</taxon>
        <taxon>Prymnesiaceae</taxon>
        <taxon>Prymnesium</taxon>
    </lineage>
</organism>
<evidence type="ECO:0000313" key="7">
    <source>
        <dbReference type="EMBL" id="KAL1527642.1"/>
    </source>
</evidence>
<comment type="cofactor">
    <cofactor evidence="1">
        <name>L-ascorbate</name>
        <dbReference type="ChEBI" id="CHEBI:38290"/>
    </cofactor>
</comment>
<keyword evidence="3" id="KW-0223">Dioxygenase</keyword>
<dbReference type="GO" id="GO:0005506">
    <property type="term" value="F:iron ion binding"/>
    <property type="evidence" value="ECO:0007669"/>
    <property type="project" value="InterPro"/>
</dbReference>
<keyword evidence="8" id="KW-1185">Reference proteome</keyword>
<dbReference type="AlphaFoldDB" id="A0AB34K3C5"/>
<evidence type="ECO:0000256" key="2">
    <source>
        <dbReference type="ARBA" id="ARBA00022723"/>
    </source>
</evidence>
<feature type="domain" description="Fe2OG dioxygenase" evidence="6">
    <location>
        <begin position="323"/>
        <end position="430"/>
    </location>
</feature>
<dbReference type="SMART" id="SM00702">
    <property type="entry name" value="P4Hc"/>
    <property type="match status" value="1"/>
</dbReference>
<dbReference type="Gene3D" id="2.60.120.620">
    <property type="entry name" value="q2cbj1_9rhob like domain"/>
    <property type="match status" value="1"/>
</dbReference>
<sequence>MLALLGSLLGFGRLEGRLESGQNLTSTFDECRLRLGNTLGEPWMRCVVDSLLEVQATAKARGEEYFPIEAHTFDPLAPLHGHSYGTRSDDLKNKMRDYSCDVADGGSQPLRTTAWQYEEPDVCASAATEGGAFVYKADRFLPAGNDLDLGDSHMSVHEAQERCEADVRCQGFTFSAAGWSHSASRMEERQWISFKSKSEDATRGDGWHTFKRRGEGIDCSARALRQPRILNFTVHVLRETPPVYLVDDFYSEAECSYMLNYTLPLMGPSVVVGGGTSTWRQSYSVNMYPDYDDETNVVTQAARRKFAFARTMGGYTDLQENEGQEPVNAVYYKDFGDHYGAHCDGECSGGRYLEGHRIATSVTYCQVAEEGGYTLFTRSGLKVVPKPRQMLFFGYIEDLASMAMDRGHTEHSGCPLRKGRKWITTMWYRQGVTKEKDWSRFTV</sequence>